<keyword evidence="1" id="KW-0614">Plasmid</keyword>
<name>D8MJS7_ERWBE</name>
<evidence type="ECO:0000313" key="2">
    <source>
        <dbReference type="Proteomes" id="UP000008793"/>
    </source>
</evidence>
<dbReference type="KEGG" id="ebi:EbC_pEb17200720"/>
<proteinExistence type="predicted"/>
<evidence type="ECO:0000313" key="1">
    <source>
        <dbReference type="EMBL" id="CAX53525.1"/>
    </source>
</evidence>
<keyword evidence="2" id="KW-1185">Reference proteome</keyword>
<organism evidence="2">
    <name type="scientific">Erwinia billingiae (strain Eb661)</name>
    <dbReference type="NCBI Taxonomy" id="634500"/>
    <lineage>
        <taxon>Bacteria</taxon>
        <taxon>Pseudomonadati</taxon>
        <taxon>Pseudomonadota</taxon>
        <taxon>Gammaproteobacteria</taxon>
        <taxon>Enterobacterales</taxon>
        <taxon>Erwiniaceae</taxon>
        <taxon>Erwinia</taxon>
    </lineage>
</organism>
<dbReference type="EMBL" id="FP236830">
    <property type="protein sequence ID" value="CAX53525.1"/>
    <property type="molecule type" value="Genomic_DNA"/>
</dbReference>
<geneLocation type="plasmid" evidence="1 2">
    <name>pEB170</name>
</geneLocation>
<reference evidence="1 2" key="1">
    <citation type="journal article" date="2010" name="BMC Genomics">
        <title>Genome comparison of the epiphytic bacteria Erwinia billingiae and E. tasmaniensis with the pear pathogen E. pyrifoliae.</title>
        <authorList>
            <person name="Kube M."/>
            <person name="Migdoll A.M."/>
            <person name="Gehring I."/>
            <person name="Heitmann K."/>
            <person name="Mayer Y."/>
            <person name="Kuhl H."/>
            <person name="Knaust F."/>
            <person name="Geider K."/>
            <person name="Reinhardt R."/>
        </authorList>
    </citation>
    <scope>NUCLEOTIDE SEQUENCE [LARGE SCALE GENOMIC DNA]</scope>
    <source>
        <strain evidence="1 2">Eb661</strain>
        <plasmid evidence="1">pEB170</plasmid>
    </source>
</reference>
<accession>D8MJS7</accession>
<gene>
    <name evidence="1" type="ordered locus">EbC_pEb17200720</name>
</gene>
<dbReference type="HOGENOM" id="CLU_3098656_0_0_6"/>
<protein>
    <submittedName>
        <fullName evidence="1">Uncharacterized protein</fullName>
    </submittedName>
</protein>
<dbReference type="Proteomes" id="UP000008793">
    <property type="component" value="Plasmid pEB170"/>
</dbReference>
<sequence>MPSCMIIFLTLIIQEGAPLLCPPVSHMLITVQFAVFPESTVQGHFSWIFYS</sequence>
<dbReference type="AlphaFoldDB" id="D8MJS7"/>